<evidence type="ECO:0000313" key="8">
    <source>
        <dbReference type="Proteomes" id="UP000233524"/>
    </source>
</evidence>
<dbReference type="EMBL" id="NLAX01000010">
    <property type="protein sequence ID" value="PKS09731.1"/>
    <property type="molecule type" value="Genomic_DNA"/>
</dbReference>
<evidence type="ECO:0000256" key="5">
    <source>
        <dbReference type="SAM" id="MobiDB-lite"/>
    </source>
</evidence>
<sequence length="1036" mass="112944">MDDLRYRTEPPISGLVSPPRNGTRLPQSLTHDPRTSLPRRFTTDSGRVPTLSSITAPRGPDQTQDFASTYHKVQLVRPQPATAVANSAGHPGLQNRLPIDNRHSQTAHSFGLGPGQTHFDMRQGRLTAGQLEKKKQEYEMIREQKRRFEVELQKHEQELAQMQEDLRGPMAGHQSEPTTPPEYRDTSSAFPSIFSRPNRYSTSSLTSPPGLFNRPSRSGSQLASPQAGLLQNQRFGADLPSWSSVPGSRRNSDEDDKEEAVRQDPTSHRSTNALNRYSMPVTRSRNGLYDLGNLDGTNTTRFLFGDDDLGDSKLTATTTADDFPTLVRRDDPLGLSAIGSGQLNGNASAKPGNSLRHSLDLKYLSDATSESGNSNFTSTNHVMATPPKLQNSFSTGDVNSAKASSGGQSFGNSPNNHAQQHFHNHNASLGRFPAGAIAGRHTRELSNDGNVTVSRDQASGYPSIQSTLQGSAAPFGPNVVAPTHGLTSSVSAPSHSSSNPMNYPYYPPGNNFTSNGGPPTSGANAAFGVPLLAMGLQNMGLNNYPNGNYTGGYTPNYQGSSQHQRDSQARVIQHRRQLDNEAMSRYHNLPIEAVVGQIYDLCKDQHGCRYLQKKLEEQNPNQTHMVWLETNQHVVELMTDPFGNYLCQKLLEFCNNDERTVLIQNASVDMVRIALNQHGTRALQKMIEFVSTPDQVKIIVEALRNRVVELIQDLNGNHVIQKCLNKLSAADAQFIFDAVGMHCVEVGTHRHGCCVLQRCIDHANSDQKAWLITRITEHAHVLVQDPYGNYVIQYIIDLNEPAFTEPVVNQFRTHVSQLSRHKFSSNVIEKCLRCAQDASKDMIVDEILAPGEIEKLIRDNYANYVIQTALEYATPYKKAALVDAIRPVLPSVRSTPYGRRIQAKIHNYDGRNSGQATPAEAGNGQVPLRPSHNRGMSSGNVSLASVGNVGFSSIGNGISGNMSGSGASVPSSRNNSSQNGFPPVNNIMPIGAAPGQRMQVGQFGYPQPPRSNGNTAGGPPPAAAAPAADNGESQWL</sequence>
<feature type="repeat" description="Pumilio" evidence="3">
    <location>
        <begin position="702"/>
        <end position="737"/>
    </location>
</feature>
<feature type="repeat" description="Pumilio" evidence="3">
    <location>
        <begin position="810"/>
        <end position="845"/>
    </location>
</feature>
<feature type="region of interest" description="Disordered" evidence="5">
    <location>
        <begin position="367"/>
        <end position="421"/>
    </location>
</feature>
<feature type="region of interest" description="Disordered" evidence="5">
    <location>
        <begin position="446"/>
        <end position="466"/>
    </location>
</feature>
<feature type="repeat" description="Pumilio" evidence="3">
    <location>
        <begin position="846"/>
        <end position="883"/>
    </location>
</feature>
<dbReference type="STRING" id="41688.A0A2N3NBE2"/>
<feature type="compositionally biased region" description="Polar residues" evidence="5">
    <location>
        <begin position="215"/>
        <end position="234"/>
    </location>
</feature>
<dbReference type="PANTHER" id="PTHR12537">
    <property type="entry name" value="RNA BINDING PROTEIN PUMILIO-RELATED"/>
    <property type="match status" value="1"/>
</dbReference>
<feature type="compositionally biased region" description="Polar residues" evidence="5">
    <location>
        <begin position="367"/>
        <end position="414"/>
    </location>
</feature>
<dbReference type="PROSITE" id="PS50302">
    <property type="entry name" value="PUM"/>
    <property type="match status" value="8"/>
</dbReference>
<dbReference type="AlphaFoldDB" id="A0A2N3NBE2"/>
<dbReference type="VEuPathDB" id="FungiDB:jhhlp_004352"/>
<dbReference type="PANTHER" id="PTHR12537:SF13">
    <property type="entry name" value="PUMILIO HOMOLOGY DOMAIN FAMILY MEMBER 4"/>
    <property type="match status" value="1"/>
</dbReference>
<dbReference type="FunFam" id="1.25.10.10:FF:000237">
    <property type="entry name" value="Pumilio homolog 9"/>
    <property type="match status" value="1"/>
</dbReference>
<dbReference type="GO" id="GO:0003729">
    <property type="term" value="F:mRNA binding"/>
    <property type="evidence" value="ECO:0007669"/>
    <property type="project" value="TreeGrafter"/>
</dbReference>
<feature type="repeat" description="Pumilio" evidence="3">
    <location>
        <begin position="593"/>
        <end position="628"/>
    </location>
</feature>
<name>A0A2N3NBE2_9PEZI</name>
<dbReference type="SMART" id="SM00025">
    <property type="entry name" value="Pumilio"/>
    <property type="match status" value="8"/>
</dbReference>
<feature type="repeat" description="Pumilio" evidence="3">
    <location>
        <begin position="665"/>
        <end position="701"/>
    </location>
</feature>
<dbReference type="InterPro" id="IPR011989">
    <property type="entry name" value="ARM-like"/>
</dbReference>
<dbReference type="GO" id="GO:0005737">
    <property type="term" value="C:cytoplasm"/>
    <property type="evidence" value="ECO:0007669"/>
    <property type="project" value="TreeGrafter"/>
</dbReference>
<evidence type="ECO:0000256" key="3">
    <source>
        <dbReference type="PROSITE-ProRule" id="PRU00317"/>
    </source>
</evidence>
<keyword evidence="8" id="KW-1185">Reference proteome</keyword>
<evidence type="ECO:0000313" key="7">
    <source>
        <dbReference type="EMBL" id="PKS09731.1"/>
    </source>
</evidence>
<dbReference type="Proteomes" id="UP000233524">
    <property type="component" value="Unassembled WGS sequence"/>
</dbReference>
<feature type="compositionally biased region" description="Polar residues" evidence="5">
    <location>
        <begin position="50"/>
        <end position="63"/>
    </location>
</feature>
<feature type="repeat" description="Pumilio" evidence="3">
    <location>
        <begin position="774"/>
        <end position="809"/>
    </location>
</feature>
<feature type="compositionally biased region" description="Polar residues" evidence="5">
    <location>
        <begin position="969"/>
        <end position="980"/>
    </location>
</feature>
<dbReference type="Pfam" id="PF00806">
    <property type="entry name" value="PUF"/>
    <property type="match status" value="8"/>
</dbReference>
<comment type="function">
    <text evidence="2">RNA-binding nucleolar protein required for pre-rRNA processing. Involved in production of 18S rRNA and assembly of small ribosomal subunit.</text>
</comment>
<dbReference type="GO" id="GO:0010608">
    <property type="term" value="P:post-transcriptional regulation of gene expression"/>
    <property type="evidence" value="ECO:0007669"/>
    <property type="project" value="TreeGrafter"/>
</dbReference>
<feature type="repeat" description="Pumilio" evidence="3">
    <location>
        <begin position="629"/>
        <end position="664"/>
    </location>
</feature>
<comment type="caution">
    <text evidence="7">The sequence shown here is derived from an EMBL/GenBank/DDBJ whole genome shotgun (WGS) entry which is preliminary data.</text>
</comment>
<gene>
    <name evidence="7" type="ORF">jhhlp_004352</name>
</gene>
<feature type="coiled-coil region" evidence="4">
    <location>
        <begin position="131"/>
        <end position="165"/>
    </location>
</feature>
<evidence type="ECO:0000256" key="1">
    <source>
        <dbReference type="ARBA" id="ARBA00022737"/>
    </source>
</evidence>
<protein>
    <recommendedName>
        <fullName evidence="6">PUM-HD domain-containing protein</fullName>
    </recommendedName>
</protein>
<keyword evidence="4" id="KW-0175">Coiled coil</keyword>
<dbReference type="InParanoid" id="A0A2N3NBE2"/>
<feature type="compositionally biased region" description="Polar residues" evidence="5">
    <location>
        <begin position="447"/>
        <end position="466"/>
    </location>
</feature>
<feature type="region of interest" description="Disordered" evidence="5">
    <location>
        <begin position="963"/>
        <end position="1036"/>
    </location>
</feature>
<feature type="repeat" description="Pumilio" evidence="3">
    <location>
        <begin position="738"/>
        <end position="773"/>
    </location>
</feature>
<feature type="region of interest" description="Disordered" evidence="5">
    <location>
        <begin position="908"/>
        <end position="941"/>
    </location>
</feature>
<dbReference type="InterPro" id="IPR016024">
    <property type="entry name" value="ARM-type_fold"/>
</dbReference>
<feature type="compositionally biased region" description="Polar residues" evidence="5">
    <location>
        <begin position="198"/>
        <end position="207"/>
    </location>
</feature>
<feature type="region of interest" description="Disordered" evidence="5">
    <location>
        <begin position="169"/>
        <end position="275"/>
    </location>
</feature>
<evidence type="ECO:0000256" key="2">
    <source>
        <dbReference type="ARBA" id="ARBA00024893"/>
    </source>
</evidence>
<reference evidence="7 8" key="1">
    <citation type="journal article" date="2017" name="G3 (Bethesda)">
        <title>First Draft Genome Sequence of the Pathogenic Fungus Lomentospora prolificans (Formerly Scedosporium prolificans).</title>
        <authorList>
            <person name="Luo R."/>
            <person name="Zimin A."/>
            <person name="Workman R."/>
            <person name="Fan Y."/>
            <person name="Pertea G."/>
            <person name="Grossman N."/>
            <person name="Wear M.P."/>
            <person name="Jia B."/>
            <person name="Miller H."/>
            <person name="Casadevall A."/>
            <person name="Timp W."/>
            <person name="Zhang S.X."/>
            <person name="Salzberg S.L."/>
        </authorList>
    </citation>
    <scope>NUCLEOTIDE SEQUENCE [LARGE SCALE GENOMIC DNA]</scope>
    <source>
        <strain evidence="7 8">JHH-5317</strain>
    </source>
</reference>
<dbReference type="SUPFAM" id="SSF48371">
    <property type="entry name" value="ARM repeat"/>
    <property type="match status" value="1"/>
</dbReference>
<evidence type="ECO:0000256" key="4">
    <source>
        <dbReference type="SAM" id="Coils"/>
    </source>
</evidence>
<dbReference type="InterPro" id="IPR033133">
    <property type="entry name" value="PUM-HD"/>
</dbReference>
<dbReference type="InterPro" id="IPR033712">
    <property type="entry name" value="Pumilio_RNA-bd"/>
</dbReference>
<feature type="region of interest" description="Disordered" evidence="5">
    <location>
        <begin position="1"/>
        <end position="63"/>
    </location>
</feature>
<keyword evidence="1" id="KW-0677">Repeat</keyword>
<dbReference type="Gene3D" id="1.25.10.10">
    <property type="entry name" value="Leucine-rich Repeat Variant"/>
    <property type="match status" value="1"/>
</dbReference>
<dbReference type="InterPro" id="IPR001313">
    <property type="entry name" value="Pumilio_RNA-bd_rpt"/>
</dbReference>
<proteinExistence type="predicted"/>
<evidence type="ECO:0000259" key="6">
    <source>
        <dbReference type="PROSITE" id="PS50303"/>
    </source>
</evidence>
<dbReference type="PROSITE" id="PS50303">
    <property type="entry name" value="PUM_HD"/>
    <property type="match status" value="1"/>
</dbReference>
<dbReference type="FunCoup" id="A0A2N3NBE2">
    <property type="interactions" value="63"/>
</dbReference>
<feature type="domain" description="PUM-HD" evidence="6">
    <location>
        <begin position="567"/>
        <end position="909"/>
    </location>
</feature>
<dbReference type="OrthoDB" id="668540at2759"/>
<accession>A0A2N3NBE2</accession>
<organism evidence="7 8">
    <name type="scientific">Lomentospora prolificans</name>
    <dbReference type="NCBI Taxonomy" id="41688"/>
    <lineage>
        <taxon>Eukaryota</taxon>
        <taxon>Fungi</taxon>
        <taxon>Dikarya</taxon>
        <taxon>Ascomycota</taxon>
        <taxon>Pezizomycotina</taxon>
        <taxon>Sordariomycetes</taxon>
        <taxon>Hypocreomycetidae</taxon>
        <taxon>Microascales</taxon>
        <taxon>Microascaceae</taxon>
        <taxon>Lomentospora</taxon>
    </lineage>
</organism>
<dbReference type="CDD" id="cd07920">
    <property type="entry name" value="Pumilio"/>
    <property type="match status" value="1"/>
</dbReference>